<feature type="transmembrane region" description="Helical" evidence="7">
    <location>
        <begin position="126"/>
        <end position="154"/>
    </location>
</feature>
<evidence type="ECO:0000256" key="5">
    <source>
        <dbReference type="ARBA" id="ARBA00023136"/>
    </source>
</evidence>
<feature type="transmembrane region" description="Helical" evidence="7">
    <location>
        <begin position="215"/>
        <end position="237"/>
    </location>
</feature>
<evidence type="ECO:0000256" key="4">
    <source>
        <dbReference type="ARBA" id="ARBA00022989"/>
    </source>
</evidence>
<accession>A0ABR1UM19</accession>
<dbReference type="PROSITE" id="PS50850">
    <property type="entry name" value="MFS"/>
    <property type="match status" value="1"/>
</dbReference>
<organism evidence="9 10">
    <name type="scientific">Apiospora saccharicola</name>
    <dbReference type="NCBI Taxonomy" id="335842"/>
    <lineage>
        <taxon>Eukaryota</taxon>
        <taxon>Fungi</taxon>
        <taxon>Dikarya</taxon>
        <taxon>Ascomycota</taxon>
        <taxon>Pezizomycotina</taxon>
        <taxon>Sordariomycetes</taxon>
        <taxon>Xylariomycetidae</taxon>
        <taxon>Amphisphaeriales</taxon>
        <taxon>Apiosporaceae</taxon>
        <taxon>Apiospora</taxon>
    </lineage>
</organism>
<dbReference type="Pfam" id="PF07690">
    <property type="entry name" value="MFS_1"/>
    <property type="match status" value="1"/>
</dbReference>
<comment type="caution">
    <text evidence="9">The sequence shown here is derived from an EMBL/GenBank/DDBJ whole genome shotgun (WGS) entry which is preliminary data.</text>
</comment>
<dbReference type="InterPro" id="IPR011701">
    <property type="entry name" value="MFS"/>
</dbReference>
<name>A0ABR1UM19_9PEZI</name>
<feature type="transmembrane region" description="Helical" evidence="7">
    <location>
        <begin position="285"/>
        <end position="301"/>
    </location>
</feature>
<keyword evidence="4 7" id="KW-1133">Transmembrane helix</keyword>
<dbReference type="InterPro" id="IPR050930">
    <property type="entry name" value="MFS_Vesicular_Transporter"/>
</dbReference>
<dbReference type="Gene3D" id="1.20.1250.20">
    <property type="entry name" value="MFS general substrate transporter like domains"/>
    <property type="match status" value="2"/>
</dbReference>
<feature type="domain" description="Major facilitator superfamily (MFS) profile" evidence="8">
    <location>
        <begin position="1"/>
        <end position="416"/>
    </location>
</feature>
<evidence type="ECO:0000256" key="7">
    <source>
        <dbReference type="SAM" id="Phobius"/>
    </source>
</evidence>
<keyword evidence="5 7" id="KW-0472">Membrane</keyword>
<keyword evidence="2" id="KW-0813">Transport</keyword>
<dbReference type="Proteomes" id="UP001446871">
    <property type="component" value="Unassembled WGS sequence"/>
</dbReference>
<evidence type="ECO:0000256" key="6">
    <source>
        <dbReference type="SAM" id="MobiDB-lite"/>
    </source>
</evidence>
<feature type="transmembrane region" description="Helical" evidence="7">
    <location>
        <begin position="257"/>
        <end position="278"/>
    </location>
</feature>
<dbReference type="InterPro" id="IPR020846">
    <property type="entry name" value="MFS_dom"/>
</dbReference>
<sequence length="433" mass="45060">MLRNAGAQTEQLQPLSSLVITVHAATSMVCFPAAGLVTDRLRARKTALVVGLVVFSTATFWFFQASSVTGMLLAKGIQGGSSSLLWVASLAWCFDVSDSGKKGTVIGLVMSANDVGSLLAPPLGGLIYTALGQPLLCTVSLLVLVLGLGCTLAVSERAEKQELGSPRWRQPISTESDSSGTVGPSAASPANHDRKYGLMPSRHWLLSRVPILRCLADPALVVSILVCTVQAALLGVLDASIPLATQQLFDLSVSSAGFFFIPVGLARLLAGPIGGWLVDHYGSKCVGVAGYSFLVLPLLLFDSVESTPRGPGLFLYCTLLALSGVGMGIVSTVSFVEAGKIVERYHDASPGVFGETAASASLYGLNLMVYSLGMAVGSALAGDFQLVVGFGNMMAVIAAISCAAAFACRFGLESSDGICREMGGEKNELIDRI</sequence>
<comment type="subcellular location">
    <subcellularLocation>
        <location evidence="1">Membrane</location>
        <topology evidence="1">Multi-pass membrane protein</topology>
    </subcellularLocation>
</comment>
<feature type="compositionally biased region" description="Polar residues" evidence="6">
    <location>
        <begin position="171"/>
        <end position="182"/>
    </location>
</feature>
<evidence type="ECO:0000313" key="10">
    <source>
        <dbReference type="Proteomes" id="UP001446871"/>
    </source>
</evidence>
<feature type="transmembrane region" description="Helical" evidence="7">
    <location>
        <begin position="313"/>
        <end position="336"/>
    </location>
</feature>
<evidence type="ECO:0000256" key="2">
    <source>
        <dbReference type="ARBA" id="ARBA00022448"/>
    </source>
</evidence>
<keyword evidence="3 7" id="KW-0812">Transmembrane</keyword>
<dbReference type="EMBL" id="JAQQWM010000006">
    <property type="protein sequence ID" value="KAK8059952.1"/>
    <property type="molecule type" value="Genomic_DNA"/>
</dbReference>
<feature type="transmembrane region" description="Helical" evidence="7">
    <location>
        <begin position="46"/>
        <end position="63"/>
    </location>
</feature>
<evidence type="ECO:0000313" key="9">
    <source>
        <dbReference type="EMBL" id="KAK8059952.1"/>
    </source>
</evidence>
<reference evidence="9 10" key="1">
    <citation type="submission" date="2023-01" db="EMBL/GenBank/DDBJ databases">
        <title>Analysis of 21 Apiospora genomes using comparative genomics revels a genus with tremendous synthesis potential of carbohydrate active enzymes and secondary metabolites.</title>
        <authorList>
            <person name="Sorensen T."/>
        </authorList>
    </citation>
    <scope>NUCLEOTIDE SEQUENCE [LARGE SCALE GENOMIC DNA]</scope>
    <source>
        <strain evidence="9 10">CBS 83171</strain>
    </source>
</reference>
<proteinExistence type="predicted"/>
<evidence type="ECO:0000256" key="3">
    <source>
        <dbReference type="ARBA" id="ARBA00022692"/>
    </source>
</evidence>
<dbReference type="InterPro" id="IPR036259">
    <property type="entry name" value="MFS_trans_sf"/>
</dbReference>
<evidence type="ECO:0000256" key="1">
    <source>
        <dbReference type="ARBA" id="ARBA00004141"/>
    </source>
</evidence>
<feature type="transmembrane region" description="Helical" evidence="7">
    <location>
        <begin position="12"/>
        <end position="34"/>
    </location>
</feature>
<feature type="transmembrane region" description="Helical" evidence="7">
    <location>
        <begin position="393"/>
        <end position="412"/>
    </location>
</feature>
<evidence type="ECO:0000259" key="8">
    <source>
        <dbReference type="PROSITE" id="PS50850"/>
    </source>
</evidence>
<feature type="region of interest" description="Disordered" evidence="6">
    <location>
        <begin position="164"/>
        <end position="194"/>
    </location>
</feature>
<dbReference type="PANTHER" id="PTHR23506:SF37">
    <property type="entry name" value="MAJOR FACILITATOR SUPERFAMILY (MFS) PROFILE DOMAIN-CONTAINING PROTEIN"/>
    <property type="match status" value="1"/>
</dbReference>
<gene>
    <name evidence="9" type="ORF">PG996_009882</name>
</gene>
<dbReference type="SUPFAM" id="SSF103473">
    <property type="entry name" value="MFS general substrate transporter"/>
    <property type="match status" value="1"/>
</dbReference>
<protein>
    <recommendedName>
        <fullName evidence="8">Major facilitator superfamily (MFS) profile domain-containing protein</fullName>
    </recommendedName>
</protein>
<keyword evidence="10" id="KW-1185">Reference proteome</keyword>
<dbReference type="PANTHER" id="PTHR23506">
    <property type="entry name" value="GH10249P"/>
    <property type="match status" value="1"/>
</dbReference>
<feature type="transmembrane region" description="Helical" evidence="7">
    <location>
        <begin position="357"/>
        <end position="381"/>
    </location>
</feature>